<dbReference type="Proteomes" id="UP000471501">
    <property type="component" value="Unassembled WGS sequence"/>
</dbReference>
<protein>
    <submittedName>
        <fullName evidence="1">Uncharacterized protein</fullName>
    </submittedName>
</protein>
<proteinExistence type="predicted"/>
<keyword evidence="2" id="KW-1185">Reference proteome</keyword>
<gene>
    <name evidence="1" type="ORF">GON26_10200</name>
</gene>
<sequence length="359" mass="42304">MEEFENYDEFKKMQTEWALLNLVRELRGISNKGATPTYYSAIKLATQIVPEIFNEKSLIVQRHHEPDLVRSFRQKAEAQSKLEGRIVEAVEIVDQEITKLNQQIGTDIINNDLLKKELDKVQIVRSLLIPRNVQEDYILEHDVKSFKFDIQPIEIGTKHADYKVSENRIIRVRLIHPNDGEQSMGADLIYEQYDQENKKVRFTMIQYKIWDGELLYWSQAKNLDPQLKKMEDNLCKNHFCKCENGNNYATTYRYPFCCAFLRPTDKLQFKNSKFTSSGMHIPICKINGVTEESKDGNKILKKRNMKETSLSHKVFEENFNLNQIGSRWMSYSDAEKLYKEHKILEDDERIIIHVQELEL</sequence>
<reference evidence="1 2" key="1">
    <citation type="submission" date="2019-12" db="EMBL/GenBank/DDBJ databases">
        <authorList>
            <person name="Kim Y.S."/>
        </authorList>
    </citation>
    <scope>NUCLEOTIDE SEQUENCE [LARGE SCALE GENOMIC DNA]</scope>
    <source>
        <strain evidence="1 2">GA093</strain>
    </source>
</reference>
<dbReference type="EMBL" id="WSTB01000005">
    <property type="protein sequence ID" value="MWB94736.1"/>
    <property type="molecule type" value="Genomic_DNA"/>
</dbReference>
<dbReference type="AlphaFoldDB" id="A0A6I4NJR1"/>
<evidence type="ECO:0000313" key="1">
    <source>
        <dbReference type="EMBL" id="MWB94736.1"/>
    </source>
</evidence>
<organism evidence="1 2">
    <name type="scientific">Flavobacterium hydrocarbonoxydans</name>
    <dbReference type="NCBI Taxonomy" id="2683249"/>
    <lineage>
        <taxon>Bacteria</taxon>
        <taxon>Pseudomonadati</taxon>
        <taxon>Bacteroidota</taxon>
        <taxon>Flavobacteriia</taxon>
        <taxon>Flavobacteriales</taxon>
        <taxon>Flavobacteriaceae</taxon>
        <taxon>Flavobacterium</taxon>
    </lineage>
</organism>
<name>A0A6I4NJR1_9FLAO</name>
<accession>A0A6I4NJR1</accession>
<dbReference type="RefSeq" id="WP_160374710.1">
    <property type="nucleotide sequence ID" value="NZ_WSTB01000005.1"/>
</dbReference>
<evidence type="ECO:0000313" key="2">
    <source>
        <dbReference type="Proteomes" id="UP000471501"/>
    </source>
</evidence>
<comment type="caution">
    <text evidence="1">The sequence shown here is derived from an EMBL/GenBank/DDBJ whole genome shotgun (WGS) entry which is preliminary data.</text>
</comment>